<gene>
    <name evidence="1" type="ORF">Pma05_85030</name>
</gene>
<evidence type="ECO:0000313" key="1">
    <source>
        <dbReference type="EMBL" id="GIH01931.1"/>
    </source>
</evidence>
<name>A0ABQ4F4U5_9ACTN</name>
<keyword evidence="2" id="KW-1185">Reference proteome</keyword>
<proteinExistence type="predicted"/>
<protein>
    <submittedName>
        <fullName evidence="1">Uncharacterized protein</fullName>
    </submittedName>
</protein>
<accession>A0ABQ4F4U5</accession>
<reference evidence="1 2" key="1">
    <citation type="submission" date="2021-01" db="EMBL/GenBank/DDBJ databases">
        <title>Whole genome shotgun sequence of Plantactinospora mayteni NBRC 109088.</title>
        <authorList>
            <person name="Komaki H."/>
            <person name="Tamura T."/>
        </authorList>
    </citation>
    <scope>NUCLEOTIDE SEQUENCE [LARGE SCALE GENOMIC DNA]</scope>
    <source>
        <strain evidence="1 2">NBRC 109088</strain>
    </source>
</reference>
<evidence type="ECO:0000313" key="2">
    <source>
        <dbReference type="Proteomes" id="UP000621500"/>
    </source>
</evidence>
<dbReference type="Proteomes" id="UP000621500">
    <property type="component" value="Unassembled WGS sequence"/>
</dbReference>
<dbReference type="EMBL" id="BONX01000119">
    <property type="protein sequence ID" value="GIH01931.1"/>
    <property type="molecule type" value="Genomic_DNA"/>
</dbReference>
<sequence length="82" mass="9265">MIYDCYALNMDGDDAVVCFLGMGVAEFHLVSVRAGVSTTVSLRARGSWAAGRRDQGRARRRICTDLRPADPDPTRTRYTRWR</sequence>
<organism evidence="1 2">
    <name type="scientific">Plantactinospora mayteni</name>
    <dbReference type="NCBI Taxonomy" id="566021"/>
    <lineage>
        <taxon>Bacteria</taxon>
        <taxon>Bacillati</taxon>
        <taxon>Actinomycetota</taxon>
        <taxon>Actinomycetes</taxon>
        <taxon>Micromonosporales</taxon>
        <taxon>Micromonosporaceae</taxon>
        <taxon>Plantactinospora</taxon>
    </lineage>
</organism>
<comment type="caution">
    <text evidence="1">The sequence shown here is derived from an EMBL/GenBank/DDBJ whole genome shotgun (WGS) entry which is preliminary data.</text>
</comment>